<evidence type="ECO:0000313" key="1">
    <source>
        <dbReference type="EMBL" id="OMJ85644.1"/>
    </source>
</evidence>
<dbReference type="AlphaFoldDB" id="A0A1R2C9H0"/>
<comment type="caution">
    <text evidence="1">The sequence shown here is derived from an EMBL/GenBank/DDBJ whole genome shotgun (WGS) entry which is preliminary data.</text>
</comment>
<proteinExistence type="predicted"/>
<keyword evidence="2" id="KW-1185">Reference proteome</keyword>
<sequence length="88" mass="10120">MKKFELERSRNFDPDILKDLKLLYGPKNLKKHLKRIGKKKKAKKKGVNNNHLNGVLGLATFLREAEPPTCLAASHVIIARYIEKQLNK</sequence>
<evidence type="ECO:0000313" key="2">
    <source>
        <dbReference type="Proteomes" id="UP000187209"/>
    </source>
</evidence>
<reference evidence="1 2" key="1">
    <citation type="submission" date="2016-11" db="EMBL/GenBank/DDBJ databases">
        <title>The macronuclear genome of Stentor coeruleus: a giant cell with tiny introns.</title>
        <authorList>
            <person name="Slabodnick M."/>
            <person name="Ruby J.G."/>
            <person name="Reiff S.B."/>
            <person name="Swart E.C."/>
            <person name="Gosai S."/>
            <person name="Prabakaran S."/>
            <person name="Witkowska E."/>
            <person name="Larue G.E."/>
            <person name="Fisher S."/>
            <person name="Freeman R.M."/>
            <person name="Gunawardena J."/>
            <person name="Chu W."/>
            <person name="Stover N.A."/>
            <person name="Gregory B.D."/>
            <person name="Nowacki M."/>
            <person name="Derisi J."/>
            <person name="Roy S.W."/>
            <person name="Marshall W.F."/>
            <person name="Sood P."/>
        </authorList>
    </citation>
    <scope>NUCLEOTIDE SEQUENCE [LARGE SCALE GENOMIC DNA]</scope>
    <source>
        <strain evidence="1">WM001</strain>
    </source>
</reference>
<gene>
    <name evidence="1" type="ORF">SteCoe_12993</name>
</gene>
<dbReference type="Proteomes" id="UP000187209">
    <property type="component" value="Unassembled WGS sequence"/>
</dbReference>
<accession>A0A1R2C9H0</accession>
<dbReference type="EMBL" id="MPUH01000230">
    <property type="protein sequence ID" value="OMJ85644.1"/>
    <property type="molecule type" value="Genomic_DNA"/>
</dbReference>
<organism evidence="1 2">
    <name type="scientific">Stentor coeruleus</name>
    <dbReference type="NCBI Taxonomy" id="5963"/>
    <lineage>
        <taxon>Eukaryota</taxon>
        <taxon>Sar</taxon>
        <taxon>Alveolata</taxon>
        <taxon>Ciliophora</taxon>
        <taxon>Postciliodesmatophora</taxon>
        <taxon>Heterotrichea</taxon>
        <taxon>Heterotrichida</taxon>
        <taxon>Stentoridae</taxon>
        <taxon>Stentor</taxon>
    </lineage>
</organism>
<name>A0A1R2C9H0_9CILI</name>
<protein>
    <submittedName>
        <fullName evidence="1">Uncharacterized protein</fullName>
    </submittedName>
</protein>